<protein>
    <submittedName>
        <fullName evidence="2">Uncharacterized protein</fullName>
    </submittedName>
</protein>
<dbReference type="AlphaFoldDB" id="A0ABD3MNW3"/>
<evidence type="ECO:0000256" key="1">
    <source>
        <dbReference type="SAM" id="MobiDB-lite"/>
    </source>
</evidence>
<accession>A0ABD3MNW3</accession>
<feature type="region of interest" description="Disordered" evidence="1">
    <location>
        <begin position="210"/>
        <end position="244"/>
    </location>
</feature>
<dbReference type="InterPro" id="IPR050484">
    <property type="entry name" value="Transf_Hexapept/Carb_Anhydrase"/>
</dbReference>
<dbReference type="PANTHER" id="PTHR13061">
    <property type="entry name" value="DYNACTIN SUBUNIT P25"/>
    <property type="match status" value="1"/>
</dbReference>
<sequence>MLKADVAARGIGTISSAEEEERWRAMPVGGHERRLDAGMLDAASGIGHPTIGGANGGGIYVGEGTNVQDGCIVTSYEGHTTIGRYVTVGHAAHIHSATVGDESLIGMGAVLKPGCVVEGQSFVAAGAVVERGQVVREGELWGGNPARKLRDLSAEERARLRTQAEKYINVAQSHSHVMELGGNVPDSFIRYDLLGTGASVDATLSVESNKPIELPSSSDKDKNLTVKEGLKGQKMDEGIDHKPIQDLYDREEDATDELRVRVKL</sequence>
<dbReference type="PANTHER" id="PTHR13061:SF29">
    <property type="entry name" value="GAMMA CARBONIC ANHYDRASE-LIKE 1, MITOCHONDRIAL-RELATED"/>
    <property type="match status" value="1"/>
</dbReference>
<organism evidence="2 3">
    <name type="scientific">Stephanodiscus triporus</name>
    <dbReference type="NCBI Taxonomy" id="2934178"/>
    <lineage>
        <taxon>Eukaryota</taxon>
        <taxon>Sar</taxon>
        <taxon>Stramenopiles</taxon>
        <taxon>Ochrophyta</taxon>
        <taxon>Bacillariophyta</taxon>
        <taxon>Coscinodiscophyceae</taxon>
        <taxon>Thalassiosirophycidae</taxon>
        <taxon>Stephanodiscales</taxon>
        <taxon>Stephanodiscaceae</taxon>
        <taxon>Stephanodiscus</taxon>
    </lineage>
</organism>
<keyword evidence="3" id="KW-1185">Reference proteome</keyword>
<feature type="compositionally biased region" description="Basic and acidic residues" evidence="1">
    <location>
        <begin position="218"/>
        <end position="244"/>
    </location>
</feature>
<proteinExistence type="predicted"/>
<evidence type="ECO:0000313" key="2">
    <source>
        <dbReference type="EMBL" id="KAL3765685.1"/>
    </source>
</evidence>
<gene>
    <name evidence="2" type="ORF">ACHAW5_006365</name>
</gene>
<evidence type="ECO:0000313" key="3">
    <source>
        <dbReference type="Proteomes" id="UP001530315"/>
    </source>
</evidence>
<comment type="caution">
    <text evidence="2">The sequence shown here is derived from an EMBL/GenBank/DDBJ whole genome shotgun (WGS) entry which is preliminary data.</text>
</comment>
<dbReference type="SUPFAM" id="SSF51161">
    <property type="entry name" value="Trimeric LpxA-like enzymes"/>
    <property type="match status" value="1"/>
</dbReference>
<dbReference type="CDD" id="cd04645">
    <property type="entry name" value="LbH_gamma_CA_like"/>
    <property type="match status" value="1"/>
</dbReference>
<dbReference type="InterPro" id="IPR047324">
    <property type="entry name" value="LbH_gamma_CA-like"/>
</dbReference>
<name>A0ABD3MNW3_9STRA</name>
<dbReference type="Proteomes" id="UP001530315">
    <property type="component" value="Unassembled WGS sequence"/>
</dbReference>
<dbReference type="EMBL" id="JALLAZ020001745">
    <property type="protein sequence ID" value="KAL3765685.1"/>
    <property type="molecule type" value="Genomic_DNA"/>
</dbReference>
<reference evidence="2 3" key="1">
    <citation type="submission" date="2024-10" db="EMBL/GenBank/DDBJ databases">
        <title>Updated reference genomes for cyclostephanoid diatoms.</title>
        <authorList>
            <person name="Roberts W.R."/>
            <person name="Alverson A.J."/>
        </authorList>
    </citation>
    <scope>NUCLEOTIDE SEQUENCE [LARGE SCALE GENOMIC DNA]</scope>
    <source>
        <strain evidence="2 3">AJA276-08</strain>
    </source>
</reference>
<dbReference type="InterPro" id="IPR011004">
    <property type="entry name" value="Trimer_LpxA-like_sf"/>
</dbReference>
<dbReference type="Gene3D" id="2.160.10.10">
    <property type="entry name" value="Hexapeptide repeat proteins"/>
    <property type="match status" value="1"/>
</dbReference>